<organism evidence="3 5">
    <name type="scientific">Zhongshania aliphaticivorans</name>
    <dbReference type="NCBI Taxonomy" id="1470434"/>
    <lineage>
        <taxon>Bacteria</taxon>
        <taxon>Pseudomonadati</taxon>
        <taxon>Pseudomonadota</taxon>
        <taxon>Gammaproteobacteria</taxon>
        <taxon>Cellvibrionales</taxon>
        <taxon>Spongiibacteraceae</taxon>
        <taxon>Zhongshania</taxon>
    </lineage>
</organism>
<dbReference type="EMBL" id="CACSIK010000001">
    <property type="protein sequence ID" value="CAA0088753.1"/>
    <property type="molecule type" value="Genomic_DNA"/>
</dbReference>
<keyword evidence="5" id="KW-1185">Reference proteome</keyword>
<reference evidence="5 6" key="1">
    <citation type="submission" date="2019-11" db="EMBL/GenBank/DDBJ databases">
        <authorList>
            <person name="Holert J."/>
        </authorList>
    </citation>
    <scope>NUCLEOTIDE SEQUENCE [LARGE SCALE GENOMIC DNA]</scope>
    <source>
        <strain evidence="4">BC3_2A</strain>
        <strain evidence="3">SB11_1A</strain>
    </source>
</reference>
<proteinExistence type="predicted"/>
<dbReference type="AlphaFoldDB" id="A0A5S9NEJ5"/>
<dbReference type="EC" id="2.3.1.-" evidence="3"/>
<dbReference type="OrthoDB" id="9796171at2"/>
<feature type="domain" description="N-acetyltransferase" evidence="2">
    <location>
        <begin position="1"/>
        <end position="138"/>
    </location>
</feature>
<keyword evidence="1 3" id="KW-0808">Transferase</keyword>
<dbReference type="Pfam" id="PF13673">
    <property type="entry name" value="Acetyltransf_10"/>
    <property type="match status" value="1"/>
</dbReference>
<dbReference type="RefSeq" id="WP_159268269.1">
    <property type="nucleotide sequence ID" value="NZ_CACSIK010000001.1"/>
</dbReference>
<keyword evidence="3" id="KW-0012">Acyltransferase</keyword>
<evidence type="ECO:0000313" key="5">
    <source>
        <dbReference type="Proteomes" id="UP000435877"/>
    </source>
</evidence>
<dbReference type="PANTHER" id="PTHR13947:SF37">
    <property type="entry name" value="LD18367P"/>
    <property type="match status" value="1"/>
</dbReference>
<dbReference type="PANTHER" id="PTHR13947">
    <property type="entry name" value="GNAT FAMILY N-ACETYLTRANSFERASE"/>
    <property type="match status" value="1"/>
</dbReference>
<name>A0A5S9NEJ5_9GAMM</name>
<evidence type="ECO:0000313" key="6">
    <source>
        <dbReference type="Proteomes" id="UP000439591"/>
    </source>
</evidence>
<evidence type="ECO:0000313" key="3">
    <source>
        <dbReference type="EMBL" id="CAA0088753.1"/>
    </source>
</evidence>
<dbReference type="Gene3D" id="3.40.630.30">
    <property type="match status" value="1"/>
</dbReference>
<evidence type="ECO:0000256" key="1">
    <source>
        <dbReference type="ARBA" id="ARBA00022679"/>
    </source>
</evidence>
<dbReference type="Proteomes" id="UP000435877">
    <property type="component" value="Unassembled WGS sequence"/>
</dbReference>
<evidence type="ECO:0000259" key="2">
    <source>
        <dbReference type="PROSITE" id="PS51186"/>
    </source>
</evidence>
<sequence length="147" mass="16554">MMIRKADWQIDKSTLSDIRHKVFVLEQHVPVELELDEHDPCCHHWMATIRGEAVGVVRMSNKGVIGRMAVLRPYRKQGIGRKLLDAAIAYAKSQNWRLVTLSAQDHAIGFYAAAGFTPYGERFMDAGIPHQAMQMVLMSAVNRPGQP</sequence>
<protein>
    <submittedName>
        <fullName evidence="3">Acetyltransferase</fullName>
        <ecNumber evidence="3">2.3.1.-</ecNumber>
    </submittedName>
</protein>
<dbReference type="InterPro" id="IPR000182">
    <property type="entry name" value="GNAT_dom"/>
</dbReference>
<dbReference type="InterPro" id="IPR016181">
    <property type="entry name" value="Acyl_CoA_acyltransferase"/>
</dbReference>
<evidence type="ECO:0000313" key="4">
    <source>
        <dbReference type="EMBL" id="CAA0095073.1"/>
    </source>
</evidence>
<dbReference type="Proteomes" id="UP000439591">
    <property type="component" value="Unassembled WGS sequence"/>
</dbReference>
<dbReference type="EMBL" id="CACSIM010000002">
    <property type="protein sequence ID" value="CAA0095073.1"/>
    <property type="molecule type" value="Genomic_DNA"/>
</dbReference>
<accession>A0A5S9NEJ5</accession>
<dbReference type="PROSITE" id="PS51186">
    <property type="entry name" value="GNAT"/>
    <property type="match status" value="1"/>
</dbReference>
<dbReference type="GO" id="GO:0008080">
    <property type="term" value="F:N-acetyltransferase activity"/>
    <property type="evidence" value="ECO:0007669"/>
    <property type="project" value="InterPro"/>
</dbReference>
<gene>
    <name evidence="3" type="ORF">IHBHHGIJ_01612</name>
    <name evidence="4" type="ORF">KFEGEMFD_01214</name>
</gene>
<dbReference type="InterPro" id="IPR050769">
    <property type="entry name" value="NAT_camello-type"/>
</dbReference>
<dbReference type="SUPFAM" id="SSF55729">
    <property type="entry name" value="Acyl-CoA N-acyltransferases (Nat)"/>
    <property type="match status" value="1"/>
</dbReference>
<dbReference type="CDD" id="cd04301">
    <property type="entry name" value="NAT_SF"/>
    <property type="match status" value="1"/>
</dbReference>